<gene>
    <name evidence="1" type="ORF">BSTOLATCC_MIC58296</name>
</gene>
<sequence length="389" mass="45424">MGQKFTTKATDPDIISAREHRSSTIEQAREKNFSIYNQMMWRILNKHSKSITPKLDFLNLPNEVILIIIKFLASDIRALMAVSPSWYIHIIDAFDEMFNPIESHFALVHSHLFAFNKSFLSSSGICVSERKGYRVDRAIVAEPLSTLEGKTIKFRYTYRTYQSEFIFKAEFKLDIIRYQKMSLWLHKDECRINANDSNKAYSKQIPEICIGDLFEFAINWYNLLGLTRLESIQWQPPIIQDTKAILKSIKLEPDFPRKKAENQGIKQKLYMYNISRHCEMELIQNDWYDARYYSKSNVSFDYNHFEPFLKLIKAEFAGVDVIVAKYTFKAVKEGIVLDAISRLGILIEVKLKEEVITNEVKRMGLLFDRHKPVQMRIGDILVVFISRGG</sequence>
<accession>A0AAU9K0S6</accession>
<name>A0AAU9K0S6_9CILI</name>
<comment type="caution">
    <text evidence="1">The sequence shown here is derived from an EMBL/GenBank/DDBJ whole genome shotgun (WGS) entry which is preliminary data.</text>
</comment>
<dbReference type="AlphaFoldDB" id="A0AAU9K0S6"/>
<keyword evidence="2" id="KW-1185">Reference proteome</keyword>
<dbReference type="EMBL" id="CAJZBQ010000056">
    <property type="protein sequence ID" value="CAG9333485.1"/>
    <property type="molecule type" value="Genomic_DNA"/>
</dbReference>
<organism evidence="1 2">
    <name type="scientific">Blepharisma stoltei</name>
    <dbReference type="NCBI Taxonomy" id="1481888"/>
    <lineage>
        <taxon>Eukaryota</taxon>
        <taxon>Sar</taxon>
        <taxon>Alveolata</taxon>
        <taxon>Ciliophora</taxon>
        <taxon>Postciliodesmatophora</taxon>
        <taxon>Heterotrichea</taxon>
        <taxon>Heterotrichida</taxon>
        <taxon>Blepharismidae</taxon>
        <taxon>Blepharisma</taxon>
    </lineage>
</organism>
<protein>
    <recommendedName>
        <fullName evidence="3">F-box domain-containing protein</fullName>
    </recommendedName>
</protein>
<reference evidence="1" key="1">
    <citation type="submission" date="2021-09" db="EMBL/GenBank/DDBJ databases">
        <authorList>
            <consortium name="AG Swart"/>
            <person name="Singh M."/>
            <person name="Singh A."/>
            <person name="Seah K."/>
            <person name="Emmerich C."/>
        </authorList>
    </citation>
    <scope>NUCLEOTIDE SEQUENCE</scope>
    <source>
        <strain evidence="1">ATCC30299</strain>
    </source>
</reference>
<evidence type="ECO:0000313" key="1">
    <source>
        <dbReference type="EMBL" id="CAG9333485.1"/>
    </source>
</evidence>
<evidence type="ECO:0008006" key="3">
    <source>
        <dbReference type="Google" id="ProtNLM"/>
    </source>
</evidence>
<proteinExistence type="predicted"/>
<dbReference type="Proteomes" id="UP001162131">
    <property type="component" value="Unassembled WGS sequence"/>
</dbReference>
<dbReference type="CDD" id="cd09917">
    <property type="entry name" value="F-box_SF"/>
    <property type="match status" value="1"/>
</dbReference>
<evidence type="ECO:0000313" key="2">
    <source>
        <dbReference type="Proteomes" id="UP001162131"/>
    </source>
</evidence>